<dbReference type="AlphaFoldDB" id="A0A1M7CN80"/>
<dbReference type="RefSeq" id="WP_149778582.1">
    <property type="nucleotide sequence ID" value="NZ_FRCB01000002.1"/>
</dbReference>
<dbReference type="PANTHER" id="PTHR30522">
    <property type="entry name" value="NUCLEOSIDE TRIPHOSPHATE PYROPHOSPHOHYDROLASE"/>
    <property type="match status" value="1"/>
</dbReference>
<dbReference type="GO" id="GO:0006950">
    <property type="term" value="P:response to stress"/>
    <property type="evidence" value="ECO:0007669"/>
    <property type="project" value="UniProtKB-ARBA"/>
</dbReference>
<proteinExistence type="inferred from homology"/>
<dbReference type="Proteomes" id="UP000322545">
    <property type="component" value="Unassembled WGS sequence"/>
</dbReference>
<comment type="catalytic activity">
    <reaction evidence="1">
        <text>ATP + H2O = AMP + diphosphate + H(+)</text>
        <dbReference type="Rhea" id="RHEA:14245"/>
        <dbReference type="ChEBI" id="CHEBI:15377"/>
        <dbReference type="ChEBI" id="CHEBI:15378"/>
        <dbReference type="ChEBI" id="CHEBI:30616"/>
        <dbReference type="ChEBI" id="CHEBI:33019"/>
        <dbReference type="ChEBI" id="CHEBI:456215"/>
        <dbReference type="EC" id="3.6.1.8"/>
    </reaction>
</comment>
<dbReference type="SUPFAM" id="SSF101386">
    <property type="entry name" value="all-alpha NTP pyrophosphatases"/>
    <property type="match status" value="2"/>
</dbReference>
<dbReference type="InterPro" id="IPR011551">
    <property type="entry name" value="NTP_PyrPHydrolase_MazG"/>
</dbReference>
<gene>
    <name evidence="6" type="ORF">SAMN05443432_102226</name>
</gene>
<dbReference type="GO" id="GO:0046047">
    <property type="term" value="P:TTP catabolic process"/>
    <property type="evidence" value="ECO:0007669"/>
    <property type="project" value="TreeGrafter"/>
</dbReference>
<dbReference type="CDD" id="cd11528">
    <property type="entry name" value="NTP-PPase_MazG_Nterm"/>
    <property type="match status" value="1"/>
</dbReference>
<dbReference type="InterPro" id="IPR048015">
    <property type="entry name" value="NTP-PPase_MazG-like_N"/>
</dbReference>
<evidence type="ECO:0000256" key="3">
    <source>
        <dbReference type="ARBA" id="ARBA00066372"/>
    </source>
</evidence>
<dbReference type="GO" id="GO:0046076">
    <property type="term" value="P:dTTP catabolic process"/>
    <property type="evidence" value="ECO:0007669"/>
    <property type="project" value="TreeGrafter"/>
</dbReference>
<dbReference type="GO" id="GO:0006203">
    <property type="term" value="P:dGTP catabolic process"/>
    <property type="evidence" value="ECO:0007669"/>
    <property type="project" value="TreeGrafter"/>
</dbReference>
<reference evidence="6 7" key="1">
    <citation type="submission" date="2016-11" db="EMBL/GenBank/DDBJ databases">
        <authorList>
            <person name="Varghese N."/>
            <person name="Submissions S."/>
        </authorList>
    </citation>
    <scope>NUCLEOTIDE SEQUENCE [LARGE SCALE GENOMIC DNA]</scope>
    <source>
        <strain evidence="6 7">DSM 28249</strain>
    </source>
</reference>
<evidence type="ECO:0000256" key="4">
    <source>
        <dbReference type="ARBA" id="ARBA00074799"/>
    </source>
</evidence>
<dbReference type="InterPro" id="IPR004518">
    <property type="entry name" value="MazG-like_dom"/>
</dbReference>
<evidence type="ECO:0000313" key="6">
    <source>
        <dbReference type="EMBL" id="SHL68645.1"/>
    </source>
</evidence>
<dbReference type="CDD" id="cd11529">
    <property type="entry name" value="NTP-PPase_MazG_Cterm"/>
    <property type="match status" value="1"/>
</dbReference>
<dbReference type="NCBIfam" id="TIGR00444">
    <property type="entry name" value="mazG"/>
    <property type="match status" value="1"/>
</dbReference>
<dbReference type="FunFam" id="1.10.287.1080:FF:000001">
    <property type="entry name" value="Nucleoside triphosphate pyrophosphohydrolase"/>
    <property type="match status" value="1"/>
</dbReference>
<evidence type="ECO:0000313" key="7">
    <source>
        <dbReference type="Proteomes" id="UP000322545"/>
    </source>
</evidence>
<keyword evidence="7" id="KW-1185">Reference proteome</keyword>
<dbReference type="GO" id="GO:0047693">
    <property type="term" value="F:ATP diphosphatase activity"/>
    <property type="evidence" value="ECO:0007669"/>
    <property type="project" value="UniProtKB-EC"/>
</dbReference>
<evidence type="ECO:0000256" key="2">
    <source>
        <dbReference type="ARBA" id="ARBA00061115"/>
    </source>
</evidence>
<dbReference type="GO" id="GO:0046081">
    <property type="term" value="P:dUTP catabolic process"/>
    <property type="evidence" value="ECO:0007669"/>
    <property type="project" value="TreeGrafter"/>
</dbReference>
<protein>
    <recommendedName>
        <fullName evidence="4">Nucleoside triphosphate pyrophosphohydrolase</fullName>
        <ecNumber evidence="3">3.6.1.8</ecNumber>
    </recommendedName>
</protein>
<feature type="domain" description="NTP pyrophosphohydrolase MazG-like" evidence="5">
    <location>
        <begin position="38"/>
        <end position="111"/>
    </location>
</feature>
<organism evidence="6 7">
    <name type="scientific">Roseovarius litoreus</name>
    <dbReference type="NCBI Taxonomy" id="1155722"/>
    <lineage>
        <taxon>Bacteria</taxon>
        <taxon>Pseudomonadati</taxon>
        <taxon>Pseudomonadota</taxon>
        <taxon>Alphaproteobacteria</taxon>
        <taxon>Rhodobacterales</taxon>
        <taxon>Roseobacteraceae</taxon>
        <taxon>Roseovarius</taxon>
    </lineage>
</organism>
<sequence>MPNDPALPTDAQDGLARLLEIMRRLRDPDTGCPWDIEQDFDTIAPYTIEEAHEVADAIARADWTDLRDELGDLLLQVVFHAQIADDRGLFTFDAVASAIADKMVARHPHVFGSESRDKTAAQQTRDWEAIKAAERAAKAQTGVLDGVAAGLPALMRAVKLQKRAARVGFDWPDTAQVIDKITEEAAELREAAETLPHDKVEEEFGDLLFVMANLARHMKVDPESALRAANAKFTRRFSRIEALLAEAGKRPEDSDLAEMDALWNRAKAEERGTG</sequence>
<dbReference type="GO" id="GO:0046052">
    <property type="term" value="P:UTP catabolic process"/>
    <property type="evidence" value="ECO:0007669"/>
    <property type="project" value="TreeGrafter"/>
</dbReference>
<dbReference type="NCBIfam" id="NF007113">
    <property type="entry name" value="PRK09562.1"/>
    <property type="match status" value="1"/>
</dbReference>
<dbReference type="PANTHER" id="PTHR30522:SF0">
    <property type="entry name" value="NUCLEOSIDE TRIPHOSPHATE PYROPHOSPHOHYDROLASE"/>
    <property type="match status" value="1"/>
</dbReference>
<evidence type="ECO:0000256" key="1">
    <source>
        <dbReference type="ARBA" id="ARBA00052141"/>
    </source>
</evidence>
<dbReference type="EC" id="3.6.1.8" evidence="3"/>
<dbReference type="Pfam" id="PF03819">
    <property type="entry name" value="MazG"/>
    <property type="match status" value="2"/>
</dbReference>
<feature type="domain" description="NTP pyrophosphohydrolase MazG-like" evidence="5">
    <location>
        <begin position="177"/>
        <end position="236"/>
    </location>
</feature>
<dbReference type="FunFam" id="1.10.287.1080:FF:000003">
    <property type="entry name" value="Nucleoside triphosphate pyrophosphohydrolase"/>
    <property type="match status" value="1"/>
</dbReference>
<dbReference type="GO" id="GO:0046061">
    <property type="term" value="P:dATP catabolic process"/>
    <property type="evidence" value="ECO:0007669"/>
    <property type="project" value="TreeGrafter"/>
</dbReference>
<dbReference type="InterPro" id="IPR048011">
    <property type="entry name" value="NTP-PPase_MazG-like_C"/>
</dbReference>
<dbReference type="EMBL" id="FRCB01000002">
    <property type="protein sequence ID" value="SHL68645.1"/>
    <property type="molecule type" value="Genomic_DNA"/>
</dbReference>
<accession>A0A1M7CN80</accession>
<name>A0A1M7CN80_9RHOB</name>
<evidence type="ECO:0000259" key="5">
    <source>
        <dbReference type="Pfam" id="PF03819"/>
    </source>
</evidence>
<dbReference type="Gene3D" id="1.10.287.1080">
    <property type="entry name" value="MazG-like"/>
    <property type="match status" value="2"/>
</dbReference>
<comment type="similarity">
    <text evidence="2">Belongs to the nucleoside triphosphate pyrophosphohydrolase family.</text>
</comment>